<evidence type="ECO:0000256" key="1">
    <source>
        <dbReference type="ARBA" id="ARBA00006643"/>
    </source>
</evidence>
<dbReference type="KEGG" id="bna:106406846"/>
<organism evidence="7 8">
    <name type="scientific">Brassica napus</name>
    <name type="common">Rape</name>
    <dbReference type="NCBI Taxonomy" id="3708"/>
    <lineage>
        <taxon>Eukaryota</taxon>
        <taxon>Viridiplantae</taxon>
        <taxon>Streptophyta</taxon>
        <taxon>Embryophyta</taxon>
        <taxon>Tracheophyta</taxon>
        <taxon>Spermatophyta</taxon>
        <taxon>Magnoliopsida</taxon>
        <taxon>eudicotyledons</taxon>
        <taxon>Gunneridae</taxon>
        <taxon>Pentapetalae</taxon>
        <taxon>rosids</taxon>
        <taxon>malvids</taxon>
        <taxon>Brassicales</taxon>
        <taxon>Brassicaceae</taxon>
        <taxon>Brassiceae</taxon>
        <taxon>Brassica</taxon>
    </lineage>
</organism>
<dbReference type="InterPro" id="IPR046848">
    <property type="entry name" value="E_motif"/>
</dbReference>
<dbReference type="InterPro" id="IPR046960">
    <property type="entry name" value="PPR_At4g14850-like_plant"/>
</dbReference>
<dbReference type="EMBL" id="HG994370">
    <property type="protein sequence ID" value="CAF2057364.1"/>
    <property type="molecule type" value="Genomic_DNA"/>
</dbReference>
<dbReference type="Proteomes" id="UP000028999">
    <property type="component" value="Unassembled WGS sequence"/>
</dbReference>
<dbReference type="InterPro" id="IPR002885">
    <property type="entry name" value="PPR_rpt"/>
</dbReference>
<keyword evidence="2" id="KW-0677">Repeat</keyword>
<evidence type="ECO:0000256" key="2">
    <source>
        <dbReference type="ARBA" id="ARBA00022737"/>
    </source>
</evidence>
<dbReference type="InterPro" id="IPR032867">
    <property type="entry name" value="DYW_dom"/>
</dbReference>
<gene>
    <name evidence="7" type="primary">BnaC06g11260D</name>
    <name evidence="6" type="ORF">DARMORV10_C06P16400.1</name>
    <name evidence="7" type="ORF">GSBRNA2T00034684001</name>
</gene>
<dbReference type="FunFam" id="1.25.40.10:FF:000031">
    <property type="entry name" value="Pentatricopeptide repeat-containing protein mitochondrial"/>
    <property type="match status" value="1"/>
</dbReference>
<dbReference type="InterPro" id="IPR011990">
    <property type="entry name" value="TPR-like_helical_dom_sf"/>
</dbReference>
<evidence type="ECO:0000256" key="3">
    <source>
        <dbReference type="PROSITE-ProRule" id="PRU00708"/>
    </source>
</evidence>
<reference evidence="7" key="2">
    <citation type="submission" date="2014-06" db="EMBL/GenBank/DDBJ databases">
        <authorList>
            <person name="Genoscope - CEA"/>
        </authorList>
    </citation>
    <scope>NUCLEOTIDE SEQUENCE</scope>
</reference>
<dbReference type="FunFam" id="1.25.40.10:FF:000366">
    <property type="entry name" value="Pentatricopeptide (PPR) repeat-containing protein"/>
    <property type="match status" value="1"/>
</dbReference>
<dbReference type="Pfam" id="PF14432">
    <property type="entry name" value="DYW_deaminase"/>
    <property type="match status" value="1"/>
</dbReference>
<dbReference type="Proteomes" id="UP001295469">
    <property type="component" value="Chromosome C06"/>
</dbReference>
<dbReference type="SMR" id="A0A078GI08"/>
<dbReference type="PaxDb" id="3708-A0A078GI08"/>
<keyword evidence="8" id="KW-1185">Reference proteome</keyword>
<dbReference type="PANTHER" id="PTHR47926:SF452">
    <property type="entry name" value="PENTATRICOPEPTIDE REPEAT-CONTAINING PROTEIN"/>
    <property type="match status" value="1"/>
</dbReference>
<dbReference type="GO" id="GO:0003723">
    <property type="term" value="F:RNA binding"/>
    <property type="evidence" value="ECO:0007669"/>
    <property type="project" value="InterPro"/>
</dbReference>
<dbReference type="Pfam" id="PF20430">
    <property type="entry name" value="Eplus_motif"/>
    <property type="match status" value="1"/>
</dbReference>
<feature type="repeat" description="PPR" evidence="3">
    <location>
        <begin position="362"/>
        <end position="396"/>
    </location>
</feature>
<dbReference type="NCBIfam" id="TIGR00756">
    <property type="entry name" value="PPR"/>
    <property type="match status" value="5"/>
</dbReference>
<dbReference type="OMA" id="VMIGACT"/>
<feature type="domain" description="DYW" evidence="5">
    <location>
        <begin position="541"/>
        <end position="633"/>
    </location>
</feature>
<dbReference type="PROSITE" id="PS51375">
    <property type="entry name" value="PPR"/>
    <property type="match status" value="5"/>
</dbReference>
<evidence type="ECO:0000256" key="4">
    <source>
        <dbReference type="SAM" id="MobiDB-lite"/>
    </source>
</evidence>
<evidence type="ECO:0000313" key="6">
    <source>
        <dbReference type="EMBL" id="CAF2057364.1"/>
    </source>
</evidence>
<dbReference type="Pfam" id="PF13041">
    <property type="entry name" value="PPR_2"/>
    <property type="match status" value="2"/>
</dbReference>
<dbReference type="Gene3D" id="1.25.40.10">
    <property type="entry name" value="Tetratricopeptide repeat domain"/>
    <property type="match status" value="3"/>
</dbReference>
<evidence type="ECO:0000259" key="5">
    <source>
        <dbReference type="Pfam" id="PF14432"/>
    </source>
</evidence>
<evidence type="ECO:0000313" key="7">
    <source>
        <dbReference type="EMBL" id="CDY26070.1"/>
    </source>
</evidence>
<reference evidence="7 8" key="1">
    <citation type="journal article" date="2014" name="Science">
        <title>Plant genetics. Early allopolyploid evolution in the post-Neolithic Brassica napus oilseed genome.</title>
        <authorList>
            <person name="Chalhoub B."/>
            <person name="Denoeud F."/>
            <person name="Liu S."/>
            <person name="Parkin I.A."/>
            <person name="Tang H."/>
            <person name="Wang X."/>
            <person name="Chiquet J."/>
            <person name="Belcram H."/>
            <person name="Tong C."/>
            <person name="Samans B."/>
            <person name="Correa M."/>
            <person name="Da Silva C."/>
            <person name="Just J."/>
            <person name="Falentin C."/>
            <person name="Koh C.S."/>
            <person name="Le Clainche I."/>
            <person name="Bernard M."/>
            <person name="Bento P."/>
            <person name="Noel B."/>
            <person name="Labadie K."/>
            <person name="Alberti A."/>
            <person name="Charles M."/>
            <person name="Arnaud D."/>
            <person name="Guo H."/>
            <person name="Daviaud C."/>
            <person name="Alamery S."/>
            <person name="Jabbari K."/>
            <person name="Zhao M."/>
            <person name="Edger P.P."/>
            <person name="Chelaifa H."/>
            <person name="Tack D."/>
            <person name="Lassalle G."/>
            <person name="Mestiri I."/>
            <person name="Schnel N."/>
            <person name="Le Paslier M.C."/>
            <person name="Fan G."/>
            <person name="Renault V."/>
            <person name="Bayer P.E."/>
            <person name="Golicz A.A."/>
            <person name="Manoli S."/>
            <person name="Lee T.H."/>
            <person name="Thi V.H."/>
            <person name="Chalabi S."/>
            <person name="Hu Q."/>
            <person name="Fan C."/>
            <person name="Tollenaere R."/>
            <person name="Lu Y."/>
            <person name="Battail C."/>
            <person name="Shen J."/>
            <person name="Sidebottom C.H."/>
            <person name="Wang X."/>
            <person name="Canaguier A."/>
            <person name="Chauveau A."/>
            <person name="Berard A."/>
            <person name="Deniot G."/>
            <person name="Guan M."/>
            <person name="Liu Z."/>
            <person name="Sun F."/>
            <person name="Lim Y.P."/>
            <person name="Lyons E."/>
            <person name="Town C.D."/>
            <person name="Bancroft I."/>
            <person name="Wang X."/>
            <person name="Meng J."/>
            <person name="Ma J."/>
            <person name="Pires J.C."/>
            <person name="King G.J."/>
            <person name="Brunel D."/>
            <person name="Delourme R."/>
            <person name="Renard M."/>
            <person name="Aury J.M."/>
            <person name="Adams K.L."/>
            <person name="Batley J."/>
            <person name="Snowdon R.J."/>
            <person name="Tost J."/>
            <person name="Edwards D."/>
            <person name="Zhou Y."/>
            <person name="Hua W."/>
            <person name="Sharpe A.G."/>
            <person name="Paterson A.H."/>
            <person name="Guan C."/>
            <person name="Wincker P."/>
        </authorList>
    </citation>
    <scope>NUCLEOTIDE SEQUENCE [LARGE SCALE GENOMIC DNA]</scope>
    <source>
        <strain evidence="8">cv. Darmor-bzh</strain>
    </source>
</reference>
<dbReference type="Pfam" id="PF01535">
    <property type="entry name" value="PPR"/>
    <property type="match status" value="1"/>
</dbReference>
<comment type="similarity">
    <text evidence="1">Belongs to the PPR family. PCMP-H subfamily.</text>
</comment>
<proteinExistence type="inferred from homology"/>
<dbReference type="Pfam" id="PF12854">
    <property type="entry name" value="PPR_1"/>
    <property type="match status" value="1"/>
</dbReference>
<dbReference type="FunFam" id="1.25.40.10:FF:000344">
    <property type="entry name" value="Pentatricopeptide repeat-containing protein"/>
    <property type="match status" value="1"/>
</dbReference>
<dbReference type="Pfam" id="PF20431">
    <property type="entry name" value="E_motif"/>
    <property type="match status" value="1"/>
</dbReference>
<dbReference type="AlphaFoldDB" id="A0A078GI08"/>
<dbReference type="OrthoDB" id="185373at2759"/>
<feature type="repeat" description="PPR" evidence="3">
    <location>
        <begin position="326"/>
        <end position="360"/>
    </location>
</feature>
<dbReference type="Gramene" id="CDY26070">
    <property type="protein sequence ID" value="CDY26070"/>
    <property type="gene ID" value="GSBRNA2T00034684001"/>
</dbReference>
<sequence>MLRNLRGRFLPFSCNATTKVRYSTCSAAITLSDDSHEQSSYVPPTDHPNLPESPNVSVSRDTRDYISAILTCKNVSEVGKIHAQAIVNGFLQELTVANKLLYIYSQFRAIADAETLFDEMSVKDPVSWSVMVGGFAKTNDFVNSLRVFREILRSSLNLDNYTLPIMIRVCREKRDVVVGRLIHKVALKSGMDLDCYVCAALVDMYAKCGEIGDACKLFDEMPKRDLVTWTVMIGACADSGKPDESWVLFERMRNEGIVPDRAAVVTIVNACAKLGALHKAVILHDYIRLMNFPVGVVLGTALIDMHAKCGNLDAAREMFDSMKERNVISWSAMIAAYGYHGKATMALELFYVMVGDGRLPPNEITFVSLLNACSHAGFVKEGLEIFDLMTKYGVRPNVKHYTCMIDLLGRAGRLTEASEMIETMSIQKDETLWGSFLGACRIHKNVEMAEKAAMFLLELQPQNPGHYILLSNIYANDGKWEEVSKVRNLMNQRGLKKVPGYTWIEANNRTHRFKVGDMTHPKSKEIYDALRDLTEKLEEAGFVPDTNFVLHDVDEEVKVGMLSLHSEKLALAFGLIATPDGSLLRITKNLRVCGDCHSFFKFASLVTKRDIIVRDANRFHFFKEGSCSCGDYW</sequence>
<dbReference type="GO" id="GO:0008270">
    <property type="term" value="F:zinc ion binding"/>
    <property type="evidence" value="ECO:0007669"/>
    <property type="project" value="InterPro"/>
</dbReference>
<feature type="repeat" description="PPR" evidence="3">
    <location>
        <begin position="194"/>
        <end position="224"/>
    </location>
</feature>
<feature type="region of interest" description="Disordered" evidence="4">
    <location>
        <begin position="36"/>
        <end position="56"/>
    </location>
</feature>
<evidence type="ECO:0000313" key="8">
    <source>
        <dbReference type="Proteomes" id="UP000028999"/>
    </source>
</evidence>
<dbReference type="EMBL" id="LK032185">
    <property type="protein sequence ID" value="CDY26070.1"/>
    <property type="molecule type" value="Genomic_DNA"/>
</dbReference>
<dbReference type="InterPro" id="IPR046849">
    <property type="entry name" value="E2_motif"/>
</dbReference>
<protein>
    <submittedName>
        <fullName evidence="6">(rape) hypothetical protein</fullName>
    </submittedName>
    <submittedName>
        <fullName evidence="7">BnaC06g11260D protein</fullName>
    </submittedName>
</protein>
<reference evidence="6" key="3">
    <citation type="submission" date="2021-01" db="EMBL/GenBank/DDBJ databases">
        <authorList>
            <consortium name="Genoscope - CEA"/>
            <person name="William W."/>
        </authorList>
    </citation>
    <scope>NUCLEOTIDE SEQUENCE</scope>
</reference>
<name>A0A078GI08_BRANA</name>
<feature type="repeat" description="PPR" evidence="3">
    <location>
        <begin position="225"/>
        <end position="259"/>
    </location>
</feature>
<accession>A0A078GI08</accession>
<feature type="repeat" description="PPR" evidence="3">
    <location>
        <begin position="124"/>
        <end position="158"/>
    </location>
</feature>
<dbReference type="SUPFAM" id="SSF48452">
    <property type="entry name" value="TPR-like"/>
    <property type="match status" value="1"/>
</dbReference>
<dbReference type="PANTHER" id="PTHR47926">
    <property type="entry name" value="PENTATRICOPEPTIDE REPEAT-CONTAINING PROTEIN"/>
    <property type="match status" value="1"/>
</dbReference>
<dbReference type="GO" id="GO:0009451">
    <property type="term" value="P:RNA modification"/>
    <property type="evidence" value="ECO:0000318"/>
    <property type="project" value="GO_Central"/>
</dbReference>